<evidence type="ECO:0000313" key="1">
    <source>
        <dbReference type="EMBL" id="GAG39712.1"/>
    </source>
</evidence>
<sequence length="30" mass="3230">GLRVELVWRQLGDIEPSTGPIVYASSDLGT</sequence>
<reference evidence="1" key="1">
    <citation type="journal article" date="2014" name="Front. Microbiol.">
        <title>High frequency of phylogenetically diverse reductive dehalogenase-homologous genes in deep subseafloor sedimentary metagenomes.</title>
        <authorList>
            <person name="Kawai M."/>
            <person name="Futagami T."/>
            <person name="Toyoda A."/>
            <person name="Takaki Y."/>
            <person name="Nishi S."/>
            <person name="Hori S."/>
            <person name="Arai W."/>
            <person name="Tsubouchi T."/>
            <person name="Morono Y."/>
            <person name="Uchiyama I."/>
            <person name="Ito T."/>
            <person name="Fujiyama A."/>
            <person name="Inagaki F."/>
            <person name="Takami H."/>
        </authorList>
    </citation>
    <scope>NUCLEOTIDE SEQUENCE</scope>
    <source>
        <strain evidence="1">Expedition CK06-06</strain>
    </source>
</reference>
<comment type="caution">
    <text evidence="1">The sequence shown here is derived from an EMBL/GenBank/DDBJ whole genome shotgun (WGS) entry which is preliminary data.</text>
</comment>
<dbReference type="AlphaFoldDB" id="X0XWW8"/>
<organism evidence="1">
    <name type="scientific">marine sediment metagenome</name>
    <dbReference type="NCBI Taxonomy" id="412755"/>
    <lineage>
        <taxon>unclassified sequences</taxon>
        <taxon>metagenomes</taxon>
        <taxon>ecological metagenomes</taxon>
    </lineage>
</organism>
<dbReference type="EMBL" id="BARS01044774">
    <property type="protein sequence ID" value="GAG39712.1"/>
    <property type="molecule type" value="Genomic_DNA"/>
</dbReference>
<feature type="non-terminal residue" evidence="1">
    <location>
        <position position="1"/>
    </location>
</feature>
<proteinExistence type="predicted"/>
<gene>
    <name evidence="1" type="ORF">S01H1_67584</name>
</gene>
<name>X0XWW8_9ZZZZ</name>
<accession>X0XWW8</accession>
<protein>
    <submittedName>
        <fullName evidence="1">Uncharacterized protein</fullName>
    </submittedName>
</protein>